<gene>
    <name evidence="3" type="ORF">D6029_02090</name>
</gene>
<dbReference type="Gene3D" id="3.40.50.1220">
    <property type="entry name" value="TPP-binding domain"/>
    <property type="match status" value="1"/>
</dbReference>
<evidence type="ECO:0000313" key="3">
    <source>
        <dbReference type="EMBL" id="RJT27410.1"/>
    </source>
</evidence>
<dbReference type="RefSeq" id="WP_120063174.1">
    <property type="nucleotide sequence ID" value="NZ_QZWH01000004.1"/>
</dbReference>
<name>A0A3A5K934_9ENTR</name>
<dbReference type="OrthoDB" id="1912581at2"/>
<dbReference type="Proteomes" id="UP000276295">
    <property type="component" value="Unassembled WGS sequence"/>
</dbReference>
<dbReference type="InterPro" id="IPR001308">
    <property type="entry name" value="ETF_a/FixB"/>
</dbReference>
<dbReference type="SUPFAM" id="SSF52467">
    <property type="entry name" value="DHS-like NAD/FAD-binding domain"/>
    <property type="match status" value="1"/>
</dbReference>
<feature type="domain" description="Electron transfer flavoprotein alpha subunit C-terminal" evidence="2">
    <location>
        <begin position="171"/>
        <end position="250"/>
    </location>
</feature>
<dbReference type="InterPro" id="IPR029035">
    <property type="entry name" value="DHS-like_NAD/FAD-binding_dom"/>
</dbReference>
<evidence type="ECO:0000256" key="1">
    <source>
        <dbReference type="ARBA" id="ARBA00022448"/>
    </source>
</evidence>
<dbReference type="InterPro" id="IPR014731">
    <property type="entry name" value="ETF_asu_C"/>
</dbReference>
<dbReference type="AlphaFoldDB" id="A0A3A5K934"/>
<protein>
    <submittedName>
        <fullName evidence="3">Electron transfer flavoprotein subunit alpha/FixB family protein</fullName>
    </submittedName>
</protein>
<dbReference type="GO" id="GO:0050660">
    <property type="term" value="F:flavin adenine dinucleotide binding"/>
    <property type="evidence" value="ECO:0007669"/>
    <property type="project" value="InterPro"/>
</dbReference>
<dbReference type="PANTHER" id="PTHR43153">
    <property type="entry name" value="ELECTRON TRANSFER FLAVOPROTEIN ALPHA"/>
    <property type="match status" value="1"/>
</dbReference>
<keyword evidence="1" id="KW-0813">Transport</keyword>
<dbReference type="GO" id="GO:0009055">
    <property type="term" value="F:electron transfer activity"/>
    <property type="evidence" value="ECO:0007669"/>
    <property type="project" value="InterPro"/>
</dbReference>
<comment type="caution">
    <text evidence="3">The sequence shown here is derived from an EMBL/GenBank/DDBJ whole genome shotgun (WGS) entry which is preliminary data.</text>
</comment>
<organism evidence="3 4">
    <name type="scientific">Buttiauxella izardii</name>
    <dbReference type="NCBI Taxonomy" id="82991"/>
    <lineage>
        <taxon>Bacteria</taxon>
        <taxon>Pseudomonadati</taxon>
        <taxon>Pseudomonadota</taxon>
        <taxon>Gammaproteobacteria</taxon>
        <taxon>Enterobacterales</taxon>
        <taxon>Enterobacteriaceae</taxon>
        <taxon>Buttiauxella</taxon>
    </lineage>
</organism>
<evidence type="ECO:0000313" key="4">
    <source>
        <dbReference type="Proteomes" id="UP000276295"/>
    </source>
</evidence>
<dbReference type="PANTHER" id="PTHR43153:SF5">
    <property type="entry name" value="PROTEIN FIXB-RELATED"/>
    <property type="match status" value="1"/>
</dbReference>
<reference evidence="3 4" key="1">
    <citation type="submission" date="2018-09" db="EMBL/GenBank/DDBJ databases">
        <title>Draft genome sequence of Buttiauxella izardii CCUG 35510T.</title>
        <authorList>
            <person name="Salva-Serra F."/>
            <person name="Marathe N."/>
            <person name="Moore E."/>
            <person name="Stadler-Svensson L."/>
            <person name="Engstrom-Jakobsson H."/>
        </authorList>
    </citation>
    <scope>NUCLEOTIDE SEQUENCE [LARGE SCALE GENOMIC DNA]</scope>
    <source>
        <strain evidence="3 4">CCUG 35510</strain>
    </source>
</reference>
<evidence type="ECO:0000259" key="2">
    <source>
        <dbReference type="Pfam" id="PF00766"/>
    </source>
</evidence>
<dbReference type="InterPro" id="IPR014729">
    <property type="entry name" value="Rossmann-like_a/b/a_fold"/>
</dbReference>
<dbReference type="Pfam" id="PF00766">
    <property type="entry name" value="ETF_alpha"/>
    <property type="match status" value="1"/>
</dbReference>
<keyword evidence="4" id="KW-1185">Reference proteome</keyword>
<dbReference type="GO" id="GO:0033539">
    <property type="term" value="P:fatty acid beta-oxidation using acyl-CoA dehydrogenase"/>
    <property type="evidence" value="ECO:0007669"/>
    <property type="project" value="TreeGrafter"/>
</dbReference>
<sequence>MKIALIITAQGELGERQLGEISYFINQSELVDPEFEIWRLAGAAPWIAENNLVALETHFLTAPQDLLLFPSGLRGTELATRLASRLQGLAFCGATKMISAEQVTFSRPIYGNAMVGCFSAGEKPWCVCVSRSSRPGALPAAATQKMLQLSNDFPPWLLEINRLEDIPRPALQRARCVLAVGQGVETLHNMERVKVLAQKLGAETGASRQVVMNAWCEMDRLIGMSGAMISPDVCIVAGVSGAAAFSAGIRDSTLIVAINNDENAAIFSQADVVIVDEMMPVLEALAEYSTQ</sequence>
<proteinExistence type="predicted"/>
<accession>A0A3A5K934</accession>
<dbReference type="EMBL" id="QZWH01000004">
    <property type="protein sequence ID" value="RJT27410.1"/>
    <property type="molecule type" value="Genomic_DNA"/>
</dbReference>
<dbReference type="Gene3D" id="3.40.50.620">
    <property type="entry name" value="HUPs"/>
    <property type="match status" value="1"/>
</dbReference>
<dbReference type="SUPFAM" id="SSF52402">
    <property type="entry name" value="Adenine nucleotide alpha hydrolases-like"/>
    <property type="match status" value="1"/>
</dbReference>